<dbReference type="Pfam" id="PF07760">
    <property type="entry name" value="DUF1616"/>
    <property type="match status" value="1"/>
</dbReference>
<keyword evidence="2" id="KW-0812">Transmembrane</keyword>
<feature type="region of interest" description="Disordered" evidence="1">
    <location>
        <begin position="297"/>
        <end position="316"/>
    </location>
</feature>
<dbReference type="PIRSF" id="PIRSF018671">
    <property type="entry name" value="UCP018671"/>
    <property type="match status" value="1"/>
</dbReference>
<evidence type="ECO:0000313" key="4">
    <source>
        <dbReference type="EMBL" id="MDR7665021.1"/>
    </source>
</evidence>
<keyword evidence="2" id="KW-1133">Transmembrane helix</keyword>
<dbReference type="EMBL" id="JAVKPK010000012">
    <property type="protein sequence ID" value="MDR7665021.1"/>
    <property type="molecule type" value="Genomic_DNA"/>
</dbReference>
<dbReference type="RefSeq" id="WP_310575047.1">
    <property type="nucleotide sequence ID" value="NZ_JAVKPK010000012.1"/>
</dbReference>
<gene>
    <name evidence="4" type="ORF">RG963_04300</name>
</gene>
<dbReference type="InterPro" id="IPR014495">
    <property type="entry name" value="UCP018671"/>
</dbReference>
<keyword evidence="2" id="KW-0472">Membrane</keyword>
<feature type="transmembrane region" description="Helical" evidence="2">
    <location>
        <begin position="7"/>
        <end position="25"/>
    </location>
</feature>
<feature type="domain" description="DUF1616" evidence="3">
    <location>
        <begin position="13"/>
        <end position="287"/>
    </location>
</feature>
<dbReference type="Proteomes" id="UP001246244">
    <property type="component" value="Unassembled WGS sequence"/>
</dbReference>
<keyword evidence="5" id="KW-1185">Reference proteome</keyword>
<evidence type="ECO:0000256" key="2">
    <source>
        <dbReference type="SAM" id="Phobius"/>
    </source>
</evidence>
<evidence type="ECO:0000313" key="5">
    <source>
        <dbReference type="Proteomes" id="UP001246244"/>
    </source>
</evidence>
<feature type="compositionally biased region" description="Polar residues" evidence="1">
    <location>
        <begin position="307"/>
        <end position="316"/>
    </location>
</feature>
<feature type="transmembrane region" description="Helical" evidence="2">
    <location>
        <begin position="68"/>
        <end position="89"/>
    </location>
</feature>
<accession>A0ABU2CZA3</accession>
<organism evidence="4 5">
    <name type="scientific">Methanosarcina baikalica</name>
    <dbReference type="NCBI Taxonomy" id="3073890"/>
    <lineage>
        <taxon>Archaea</taxon>
        <taxon>Methanobacteriati</taxon>
        <taxon>Methanobacteriota</taxon>
        <taxon>Stenosarchaea group</taxon>
        <taxon>Methanomicrobia</taxon>
        <taxon>Methanosarcinales</taxon>
        <taxon>Methanosarcinaceae</taxon>
        <taxon>Methanosarcina</taxon>
    </lineage>
</organism>
<comment type="caution">
    <text evidence="4">The sequence shown here is derived from an EMBL/GenBank/DDBJ whole genome shotgun (WGS) entry which is preliminary data.</text>
</comment>
<reference evidence="5" key="1">
    <citation type="submission" date="2023-07" db="EMBL/GenBank/DDBJ databases">
        <title>Whole-genome sequencing of a new Methanosarcina sp. Z-7115.</title>
        <authorList>
            <person name="Zhilina T.N."/>
            <person name="Merkel A.Y."/>
        </authorList>
    </citation>
    <scope>NUCLEOTIDE SEQUENCE [LARGE SCALE GENOMIC DNA]</scope>
    <source>
        <strain evidence="5">Z-7115</strain>
    </source>
</reference>
<proteinExistence type="predicted"/>
<evidence type="ECO:0000256" key="1">
    <source>
        <dbReference type="SAM" id="MobiDB-lite"/>
    </source>
</evidence>
<name>A0ABU2CZA3_9EURY</name>
<evidence type="ECO:0000259" key="3">
    <source>
        <dbReference type="Pfam" id="PF07760"/>
    </source>
</evidence>
<feature type="transmembrane region" description="Helical" evidence="2">
    <location>
        <begin position="37"/>
        <end position="56"/>
    </location>
</feature>
<feature type="transmembrane region" description="Helical" evidence="2">
    <location>
        <begin position="95"/>
        <end position="115"/>
    </location>
</feature>
<protein>
    <submittedName>
        <fullName evidence="4">DUF1616 domain-containing protein</fullName>
    </submittedName>
</protein>
<dbReference type="InterPro" id="IPR011674">
    <property type="entry name" value="DUF1616"/>
</dbReference>
<sequence>MTGRKVSSDLLIVMGLVLLTDIFVLTPGLSETVLRNILGLPLVLFLPGYALIAALFPAKSDLDGIERTALSFGLSIAVVPLIGLGLNYTPWGIRLLPILISLSVFTFMMCGLAYLRRVKLPENEAFNVSFKAAVFSLKAEVMEKSESKLDKVLTVFLILSILLSVATLVYVVVTPKEGEHFTEFYLLGQEGKADNYPTNYTLGDNGTVIVGVVNHEYRPVNYTMQVKLENRSLPENMQQIKLNHNETWENPITLNPPVEGKNMKLEFLLFNDTDSSVPYRDLHLWINVNATTETKGSEVQTAEEKTAQNQTVKSTA</sequence>
<feature type="transmembrane region" description="Helical" evidence="2">
    <location>
        <begin position="152"/>
        <end position="173"/>
    </location>
</feature>